<evidence type="ECO:0000313" key="3">
    <source>
        <dbReference type="EMBL" id="PPC74796.1"/>
    </source>
</evidence>
<comment type="similarity">
    <text evidence="1 2">Belongs to the UPF0102 family.</text>
</comment>
<dbReference type="Proteomes" id="UP000238196">
    <property type="component" value="Unassembled WGS sequence"/>
</dbReference>
<dbReference type="Gene3D" id="3.40.1350.10">
    <property type="match status" value="1"/>
</dbReference>
<dbReference type="InterPro" id="IPR011856">
    <property type="entry name" value="tRNA_endonuc-like_dom_sf"/>
</dbReference>
<gene>
    <name evidence="3" type="ORF">C4K68_24020</name>
</gene>
<dbReference type="GO" id="GO:0003676">
    <property type="term" value="F:nucleic acid binding"/>
    <property type="evidence" value="ECO:0007669"/>
    <property type="project" value="InterPro"/>
</dbReference>
<evidence type="ECO:0000256" key="2">
    <source>
        <dbReference type="HAMAP-Rule" id="MF_00048"/>
    </source>
</evidence>
<dbReference type="OrthoDB" id="9794876at2"/>
<reference evidence="3 4" key="1">
    <citation type="submission" date="2018-02" db="EMBL/GenBank/DDBJ databases">
        <title>novel marine gammaproteobacteria from coastal saline agro ecosystem.</title>
        <authorList>
            <person name="Krishnan R."/>
            <person name="Ramesh Kumar N."/>
        </authorList>
    </citation>
    <scope>NUCLEOTIDE SEQUENCE [LARGE SCALE GENOMIC DNA]</scope>
    <source>
        <strain evidence="3 4">228</strain>
    </source>
</reference>
<evidence type="ECO:0000256" key="1">
    <source>
        <dbReference type="ARBA" id="ARBA00006738"/>
    </source>
</evidence>
<accession>A0A2S5KKD4</accession>
<dbReference type="AlphaFoldDB" id="A0A2S5KKD4"/>
<dbReference type="PANTHER" id="PTHR34039:SF1">
    <property type="entry name" value="UPF0102 PROTEIN YRAN"/>
    <property type="match status" value="1"/>
</dbReference>
<dbReference type="Pfam" id="PF02021">
    <property type="entry name" value="UPF0102"/>
    <property type="match status" value="1"/>
</dbReference>
<dbReference type="EMBL" id="PRLP01000127">
    <property type="protein sequence ID" value="PPC74796.1"/>
    <property type="molecule type" value="Genomic_DNA"/>
</dbReference>
<dbReference type="InterPro" id="IPR003509">
    <property type="entry name" value="UPF0102_YraN-like"/>
</dbReference>
<evidence type="ECO:0000313" key="4">
    <source>
        <dbReference type="Proteomes" id="UP000238196"/>
    </source>
</evidence>
<dbReference type="NCBIfam" id="NF009150">
    <property type="entry name" value="PRK12497.1-3"/>
    <property type="match status" value="1"/>
</dbReference>
<name>A0A2S5KKD4_9PROT</name>
<dbReference type="HAMAP" id="MF_00048">
    <property type="entry name" value="UPF0102"/>
    <property type="match status" value="1"/>
</dbReference>
<dbReference type="InterPro" id="IPR011335">
    <property type="entry name" value="Restrct_endonuc-II-like"/>
</dbReference>
<organism evidence="3 4">
    <name type="scientific">Proteobacteria bacterium 228</name>
    <dbReference type="NCBI Taxonomy" id="2083153"/>
    <lineage>
        <taxon>Bacteria</taxon>
        <taxon>Pseudomonadati</taxon>
        <taxon>Pseudomonadota</taxon>
    </lineage>
</organism>
<comment type="caution">
    <text evidence="3">The sequence shown here is derived from an EMBL/GenBank/DDBJ whole genome shotgun (WGS) entry which is preliminary data.</text>
</comment>
<dbReference type="NCBIfam" id="TIGR00252">
    <property type="entry name" value="YraN family protein"/>
    <property type="match status" value="1"/>
</dbReference>
<dbReference type="SUPFAM" id="SSF52980">
    <property type="entry name" value="Restriction endonuclease-like"/>
    <property type="match status" value="1"/>
</dbReference>
<dbReference type="PANTHER" id="PTHR34039">
    <property type="entry name" value="UPF0102 PROTEIN YRAN"/>
    <property type="match status" value="1"/>
</dbReference>
<protein>
    <recommendedName>
        <fullName evidence="2">UPF0102 protein C4K68_24020</fullName>
    </recommendedName>
</protein>
<sequence length="165" mass="18796">MKAVASTAKRVFWRWKTASFIDNSVLRACVTERLTPSSPTNHRTEGVRAFWRGRSAEQAACDYLKQAGLTLVDRNIRLANGEIDIIVQEQNILIFVEVRYRSASSLVSATQSVDTNKQSRIINAAHAYLQRNPRWQNQLCRFDVIAVENSADGYLFNWLKNAFTT</sequence>
<proteinExistence type="inferred from homology"/>